<dbReference type="EMBL" id="BJOU01000002">
    <property type="protein sequence ID" value="GED98510.1"/>
    <property type="molecule type" value="Genomic_DNA"/>
</dbReference>
<dbReference type="SUPFAM" id="SSF53901">
    <property type="entry name" value="Thiolase-like"/>
    <property type="match status" value="2"/>
</dbReference>
<dbReference type="GO" id="GO:0030497">
    <property type="term" value="P:fatty acid elongation"/>
    <property type="evidence" value="ECO:0007669"/>
    <property type="project" value="UniProtKB-ARBA"/>
</dbReference>
<protein>
    <submittedName>
        <fullName evidence="9">Beta-ketoacyl-[acyl-carrier-protein] synthase II</fullName>
    </submittedName>
</protein>
<dbReference type="Gene3D" id="3.40.47.10">
    <property type="match status" value="2"/>
</dbReference>
<evidence type="ECO:0000256" key="4">
    <source>
        <dbReference type="ARBA" id="ARBA00022679"/>
    </source>
</evidence>
<dbReference type="NCBIfam" id="NF005916">
    <property type="entry name" value="PRK07910.1"/>
    <property type="match status" value="1"/>
</dbReference>
<dbReference type="Proteomes" id="UP000444980">
    <property type="component" value="Unassembled WGS sequence"/>
</dbReference>
<dbReference type="CDD" id="cd00834">
    <property type="entry name" value="KAS_I_II"/>
    <property type="match status" value="1"/>
</dbReference>
<dbReference type="InterPro" id="IPR016039">
    <property type="entry name" value="Thiolase-like"/>
</dbReference>
<comment type="similarity">
    <text evidence="2 7">Belongs to the thiolase-like superfamily. Beta-ketoacyl-ACP synthases family.</text>
</comment>
<evidence type="ECO:0000313" key="9">
    <source>
        <dbReference type="EMBL" id="GED98510.1"/>
    </source>
</evidence>
<dbReference type="GO" id="GO:0005829">
    <property type="term" value="C:cytosol"/>
    <property type="evidence" value="ECO:0007669"/>
    <property type="project" value="TreeGrafter"/>
</dbReference>
<keyword evidence="10" id="KW-1185">Reference proteome</keyword>
<gene>
    <name evidence="9" type="ORF">nbrc107697_25490</name>
</gene>
<dbReference type="GO" id="GO:0004315">
    <property type="term" value="F:3-oxoacyl-[acyl-carrier-protein] synthase activity"/>
    <property type="evidence" value="ECO:0007669"/>
    <property type="project" value="TreeGrafter"/>
</dbReference>
<dbReference type="PANTHER" id="PTHR11712:SF336">
    <property type="entry name" value="3-OXOACYL-[ACYL-CARRIER-PROTEIN] SYNTHASE, MITOCHONDRIAL"/>
    <property type="match status" value="1"/>
</dbReference>
<keyword evidence="5" id="KW-0275">Fatty acid biosynthesis</keyword>
<dbReference type="SMART" id="SM00825">
    <property type="entry name" value="PKS_KS"/>
    <property type="match status" value="1"/>
</dbReference>
<sequence>MTASLREYSTLGGNFPSVVVTSMVATTSLGVDLDSTWDGLLKGESGIRELTGDFVTKYGELPCRIGGKLLQDPSEEVTRVEARRMAYVERVAHVMSKRLWAHAGEPEVDPNRLAVVLGTGQGGGDAMIHNWAAMEESMNYRKVSPLAVQMAMPNGPAGVVGLNVGARAGVITPVSACSSGAEAIAHAWRHIVLGDADMVVCGGVEGYIDAIPIAAFTMMRAMSTRNDEPAAASRPFDKDRDGFVFGEAAAMLILEREEHAKARGAHIHARVLGAGITSDGFHLVAPDPSGQGNSRAMSRAIQTAGLSPKDISHINAHATSTPVGDTAEAAGIQAAVGNHAAIYAPKSALGHSIGAVGALESVLTMKAVEEGVVPPTLNLENLDPECGDIDVVHGEPRRGDFEYALNNSFGFGGHNVAIAIGRY</sequence>
<dbReference type="InterPro" id="IPR014030">
    <property type="entry name" value="Ketoacyl_synth_N"/>
</dbReference>
<dbReference type="FunFam" id="3.40.47.10:FF:000018">
    <property type="entry name" value="3-oxoacyl-[acyl-carrier-protein] synthase 2"/>
    <property type="match status" value="1"/>
</dbReference>
<evidence type="ECO:0000256" key="3">
    <source>
        <dbReference type="ARBA" id="ARBA00022516"/>
    </source>
</evidence>
<dbReference type="InterPro" id="IPR014031">
    <property type="entry name" value="Ketoacyl_synth_C"/>
</dbReference>
<proteinExistence type="inferred from homology"/>
<reference evidence="10" key="1">
    <citation type="submission" date="2019-06" db="EMBL/GenBank/DDBJ databases">
        <title>Gordonia isolated from sludge of a wastewater treatment plant.</title>
        <authorList>
            <person name="Tamura T."/>
            <person name="Aoyama K."/>
            <person name="Kang Y."/>
            <person name="Saito S."/>
            <person name="Akiyama N."/>
            <person name="Yazawa K."/>
            <person name="Gonoi T."/>
            <person name="Mikami Y."/>
        </authorList>
    </citation>
    <scope>NUCLEOTIDE SEQUENCE [LARGE SCALE GENOMIC DNA]</scope>
    <source>
        <strain evidence="10">NBRC 107697</strain>
    </source>
</reference>
<evidence type="ECO:0000256" key="6">
    <source>
        <dbReference type="ARBA" id="ARBA00023315"/>
    </source>
</evidence>
<dbReference type="RefSeq" id="WP_161927922.1">
    <property type="nucleotide sequence ID" value="NZ_BJOU01000002.1"/>
</dbReference>
<dbReference type="PANTHER" id="PTHR11712">
    <property type="entry name" value="POLYKETIDE SYNTHASE-RELATED"/>
    <property type="match status" value="1"/>
</dbReference>
<keyword evidence="3" id="KW-0444">Lipid biosynthesis</keyword>
<feature type="domain" description="Ketosynthase family 3 (KS3)" evidence="8">
    <location>
        <begin position="15"/>
        <end position="422"/>
    </location>
</feature>
<dbReference type="Pfam" id="PF00109">
    <property type="entry name" value="ketoacyl-synt"/>
    <property type="match status" value="1"/>
</dbReference>
<comment type="caution">
    <text evidence="9">The sequence shown here is derived from an EMBL/GenBank/DDBJ whole genome shotgun (WGS) entry which is preliminary data.</text>
</comment>
<dbReference type="PROSITE" id="PS52004">
    <property type="entry name" value="KS3_2"/>
    <property type="match status" value="1"/>
</dbReference>
<evidence type="ECO:0000256" key="7">
    <source>
        <dbReference type="RuleBase" id="RU003694"/>
    </source>
</evidence>
<dbReference type="AlphaFoldDB" id="A0A7I9V0B4"/>
<dbReference type="InterPro" id="IPR020841">
    <property type="entry name" value="PKS_Beta-ketoAc_synthase_dom"/>
</dbReference>
<evidence type="ECO:0000256" key="2">
    <source>
        <dbReference type="ARBA" id="ARBA00008467"/>
    </source>
</evidence>
<dbReference type="InterPro" id="IPR000794">
    <property type="entry name" value="Beta-ketoacyl_synthase"/>
</dbReference>
<accession>A0A7I9V0B4</accession>
<name>A0A7I9V0B4_9ACTN</name>
<evidence type="ECO:0000313" key="10">
    <source>
        <dbReference type="Proteomes" id="UP000444980"/>
    </source>
</evidence>
<keyword evidence="6" id="KW-0012">Acyltransferase</keyword>
<dbReference type="NCBIfam" id="NF005589">
    <property type="entry name" value="PRK07314.1"/>
    <property type="match status" value="1"/>
</dbReference>
<dbReference type="OrthoDB" id="9808669at2"/>
<dbReference type="FunFam" id="3.40.47.10:FF:000029">
    <property type="entry name" value="3-oxoacyl-[acyl-carrier-protein] synthase 1"/>
    <property type="match status" value="1"/>
</dbReference>
<keyword evidence="5" id="KW-0443">Lipid metabolism</keyword>
<organism evidence="9 10">
    <name type="scientific">Gordonia crocea</name>
    <dbReference type="NCBI Taxonomy" id="589162"/>
    <lineage>
        <taxon>Bacteria</taxon>
        <taxon>Bacillati</taxon>
        <taxon>Actinomycetota</taxon>
        <taxon>Actinomycetes</taxon>
        <taxon>Mycobacteriales</taxon>
        <taxon>Gordoniaceae</taxon>
        <taxon>Gordonia</taxon>
    </lineage>
</organism>
<evidence type="ECO:0000256" key="5">
    <source>
        <dbReference type="ARBA" id="ARBA00023160"/>
    </source>
</evidence>
<comment type="pathway">
    <text evidence="1">Lipid metabolism; mycolic acid biosynthesis.</text>
</comment>
<dbReference type="Pfam" id="PF02801">
    <property type="entry name" value="Ketoacyl-synt_C"/>
    <property type="match status" value="1"/>
</dbReference>
<evidence type="ECO:0000256" key="1">
    <source>
        <dbReference type="ARBA" id="ARBA00004796"/>
    </source>
</evidence>
<keyword evidence="5" id="KW-0276">Fatty acid metabolism</keyword>
<evidence type="ECO:0000259" key="8">
    <source>
        <dbReference type="PROSITE" id="PS52004"/>
    </source>
</evidence>
<keyword evidence="4 7" id="KW-0808">Transferase</keyword>
<dbReference type="UniPathway" id="UPA00915"/>